<sequence>MGDRMRPEPATARPPARTIGIQALLLRVFLPVVALAALLLAVLVYQRINATILGEFDDRLATTSALTGAFIDPADHDWLIREALAGEARAAAAETDDRYRRNVDPMRRISERLGLTYIYTQVADGDRDVRYILDGTDGEEHTPLGSPDTLPAETMAGLRDVQAHGSVYVSPVEYQEQWGLLKTAAAPVYGADGRISGTAGADVNVSVLRVATQQALFLSAMIGIASLLACLLVTLQIVRGVARPIARLTQESLRIAAGDHRPPAGIASPREVRSLAAQLAHLNDHVTGELDAAASRAAAHRLTASADRLLAAAAPAGTGVVVLADDGDRRRIWLAAEDGGVAVSLRERVMTGLSARLAGHPHLAASLDRLAAPAGGALLTVDRGARTLALTGTEPVVLDGDAGPLRLAPGAAVAWPAGSGVLRYRGVAIVDLGGGAR</sequence>
<protein>
    <submittedName>
        <fullName evidence="3">Histidine kinase</fullName>
    </submittedName>
</protein>
<dbReference type="GO" id="GO:0016020">
    <property type="term" value="C:membrane"/>
    <property type="evidence" value="ECO:0007669"/>
    <property type="project" value="InterPro"/>
</dbReference>
<reference evidence="3 4" key="1">
    <citation type="submission" date="2017-08" db="EMBL/GenBank/DDBJ databases">
        <title>Infants hospitalized years apart are colonized by the same room-sourced microbial strains.</title>
        <authorList>
            <person name="Brooks B."/>
            <person name="Olm M.R."/>
            <person name="Firek B.A."/>
            <person name="Baker R."/>
            <person name="Thomas B.C."/>
            <person name="Morowitz M.J."/>
            <person name="Banfield J.F."/>
        </authorList>
    </citation>
    <scope>NUCLEOTIDE SEQUENCE [LARGE SCALE GENOMIC DNA]</scope>
    <source>
        <strain evidence="3">S2_005_003_R2_47</strain>
    </source>
</reference>
<keyword evidence="1" id="KW-1133">Transmembrane helix</keyword>
<keyword evidence="3" id="KW-0808">Transferase</keyword>
<dbReference type="PROSITE" id="PS50885">
    <property type="entry name" value="HAMP"/>
    <property type="match status" value="1"/>
</dbReference>
<dbReference type="EMBL" id="QFPJ01000034">
    <property type="protein sequence ID" value="PZQ21202.1"/>
    <property type="molecule type" value="Genomic_DNA"/>
</dbReference>
<evidence type="ECO:0000259" key="2">
    <source>
        <dbReference type="PROSITE" id="PS50885"/>
    </source>
</evidence>
<dbReference type="GO" id="GO:0007165">
    <property type="term" value="P:signal transduction"/>
    <property type="evidence" value="ECO:0007669"/>
    <property type="project" value="InterPro"/>
</dbReference>
<name>A0A2W5KW17_SPHMC</name>
<keyword evidence="1" id="KW-0812">Transmembrane</keyword>
<evidence type="ECO:0000313" key="3">
    <source>
        <dbReference type="EMBL" id="PZQ21202.1"/>
    </source>
</evidence>
<keyword evidence="3" id="KW-0418">Kinase</keyword>
<keyword evidence="1" id="KW-0472">Membrane</keyword>
<dbReference type="GO" id="GO:0016301">
    <property type="term" value="F:kinase activity"/>
    <property type="evidence" value="ECO:0007669"/>
    <property type="project" value="UniProtKB-KW"/>
</dbReference>
<gene>
    <name evidence="3" type="ORF">DI569_12705</name>
</gene>
<proteinExistence type="predicted"/>
<organism evidence="3 4">
    <name type="scientific">Sphingopyxis macrogoltabida</name>
    <name type="common">Sphingomonas macrogoltabidus</name>
    <dbReference type="NCBI Taxonomy" id="33050"/>
    <lineage>
        <taxon>Bacteria</taxon>
        <taxon>Pseudomonadati</taxon>
        <taxon>Pseudomonadota</taxon>
        <taxon>Alphaproteobacteria</taxon>
        <taxon>Sphingomonadales</taxon>
        <taxon>Sphingomonadaceae</taxon>
        <taxon>Sphingopyxis</taxon>
    </lineage>
</organism>
<evidence type="ECO:0000313" key="4">
    <source>
        <dbReference type="Proteomes" id="UP000248597"/>
    </source>
</evidence>
<dbReference type="Proteomes" id="UP000248597">
    <property type="component" value="Unassembled WGS sequence"/>
</dbReference>
<dbReference type="Gene3D" id="6.10.340.10">
    <property type="match status" value="1"/>
</dbReference>
<feature type="transmembrane region" description="Helical" evidence="1">
    <location>
        <begin position="21"/>
        <end position="45"/>
    </location>
</feature>
<dbReference type="InterPro" id="IPR003660">
    <property type="entry name" value="HAMP_dom"/>
</dbReference>
<feature type="transmembrane region" description="Helical" evidence="1">
    <location>
        <begin position="215"/>
        <end position="238"/>
    </location>
</feature>
<feature type="domain" description="HAMP" evidence="2">
    <location>
        <begin position="239"/>
        <end position="291"/>
    </location>
</feature>
<evidence type="ECO:0000256" key="1">
    <source>
        <dbReference type="SAM" id="Phobius"/>
    </source>
</evidence>
<comment type="caution">
    <text evidence="3">The sequence shown here is derived from an EMBL/GenBank/DDBJ whole genome shotgun (WGS) entry which is preliminary data.</text>
</comment>
<accession>A0A2W5KW17</accession>
<dbReference type="AlphaFoldDB" id="A0A2W5KW17"/>